<dbReference type="RefSeq" id="WP_089329334.1">
    <property type="nucleotide sequence ID" value="NZ_FZOR01000035.1"/>
</dbReference>
<comment type="subcellular location">
    <subcellularLocation>
        <location evidence="2">Cytoplasm</location>
    </subcellularLocation>
</comment>
<dbReference type="Pfam" id="PF00574">
    <property type="entry name" value="CLP_protease"/>
    <property type="match status" value="1"/>
</dbReference>
<dbReference type="InterPro" id="IPR029045">
    <property type="entry name" value="ClpP/crotonase-like_dom_sf"/>
</dbReference>
<sequence length="201" mass="22184">MTRAERRYLVPEYEERTSYGRKDTNPYNRMFEDRIVFLGAPVDDTSANDVTAQLLALEGMDADRPISLYINSPGGALTAMLAICDTMRYVRPEVETTCVGQAGSAAAVLLAAGSPGRRQALPGARILLHEPEMEVSRGYATDLDIQAREVLRLRAQTEAILAEATGREPTAVRRDLDRERYFTAEEAKEYGLIDTVLAGRG</sequence>
<dbReference type="NCBIfam" id="NF009205">
    <property type="entry name" value="PRK12553.1"/>
    <property type="match status" value="1"/>
</dbReference>
<dbReference type="PANTHER" id="PTHR10381">
    <property type="entry name" value="ATP-DEPENDENT CLP PROTEASE PROTEOLYTIC SUBUNIT"/>
    <property type="match status" value="1"/>
</dbReference>
<dbReference type="Gene3D" id="3.90.226.10">
    <property type="entry name" value="2-enoyl-CoA Hydratase, Chain A, domain 1"/>
    <property type="match status" value="1"/>
</dbReference>
<dbReference type="EMBL" id="FZOR01000035">
    <property type="protein sequence ID" value="SNT49078.1"/>
    <property type="molecule type" value="Genomic_DNA"/>
</dbReference>
<dbReference type="GO" id="GO:0009368">
    <property type="term" value="C:endopeptidase Clp complex"/>
    <property type="evidence" value="ECO:0007669"/>
    <property type="project" value="TreeGrafter"/>
</dbReference>
<dbReference type="HAMAP" id="MF_00444">
    <property type="entry name" value="ClpP"/>
    <property type="match status" value="1"/>
</dbReference>
<comment type="similarity">
    <text evidence="1 2 3">Belongs to the peptidase S14 family.</text>
</comment>
<evidence type="ECO:0000313" key="4">
    <source>
        <dbReference type="EMBL" id="SNT49078.1"/>
    </source>
</evidence>
<comment type="catalytic activity">
    <reaction evidence="2">
        <text>Hydrolysis of proteins to small peptides in the presence of ATP and magnesium. alpha-casein is the usual test substrate. In the absence of ATP, only oligopeptides shorter than five residues are hydrolyzed (such as succinyl-Leu-Tyr-|-NHMec, and Leu-Tyr-Leu-|-Tyr-Trp, in which cleavage of the -Tyr-|-Leu- and -Tyr-|-Trp bonds also occurs).</text>
        <dbReference type="EC" id="3.4.21.92"/>
    </reaction>
</comment>
<keyword evidence="2 4" id="KW-0645">Protease</keyword>
<dbReference type="GO" id="GO:0004176">
    <property type="term" value="F:ATP-dependent peptidase activity"/>
    <property type="evidence" value="ECO:0007669"/>
    <property type="project" value="InterPro"/>
</dbReference>
<name>A0A239N4H3_9ACTN</name>
<dbReference type="Proteomes" id="UP000198318">
    <property type="component" value="Unassembled WGS sequence"/>
</dbReference>
<organism evidence="4 5">
    <name type="scientific">Actinomadura meyerae</name>
    <dbReference type="NCBI Taxonomy" id="240840"/>
    <lineage>
        <taxon>Bacteria</taxon>
        <taxon>Bacillati</taxon>
        <taxon>Actinomycetota</taxon>
        <taxon>Actinomycetes</taxon>
        <taxon>Streptosporangiales</taxon>
        <taxon>Thermomonosporaceae</taxon>
        <taxon>Actinomadura</taxon>
    </lineage>
</organism>
<feature type="active site" evidence="2">
    <location>
        <position position="129"/>
    </location>
</feature>
<dbReference type="GO" id="GO:0004252">
    <property type="term" value="F:serine-type endopeptidase activity"/>
    <property type="evidence" value="ECO:0007669"/>
    <property type="project" value="UniProtKB-UniRule"/>
</dbReference>
<accession>A0A239N4H3</accession>
<dbReference type="PANTHER" id="PTHR10381:SF26">
    <property type="entry name" value="ATP-DEPENDENT CLP PROTEASE PROTEOLYTIC SUBUNIT-LIKE-RELATED"/>
    <property type="match status" value="1"/>
</dbReference>
<keyword evidence="2" id="KW-0720">Serine protease</keyword>
<dbReference type="InterPro" id="IPR001907">
    <property type="entry name" value="ClpP"/>
</dbReference>
<comment type="function">
    <text evidence="2">Cleaves peptides in various proteins in a process that requires ATP hydrolysis. Has a chymotrypsin-like activity. Plays a major role in the degradation of misfolded proteins.</text>
</comment>
<protein>
    <recommendedName>
        <fullName evidence="2 3">ATP-dependent Clp protease proteolytic subunit</fullName>
        <ecNumber evidence="2">3.4.21.92</ecNumber>
    </recommendedName>
    <alternativeName>
        <fullName evidence="2">Endopeptidase Clp</fullName>
    </alternativeName>
</protein>
<dbReference type="OrthoDB" id="4350323at2"/>
<evidence type="ECO:0000256" key="2">
    <source>
        <dbReference type="HAMAP-Rule" id="MF_00444"/>
    </source>
</evidence>
<keyword evidence="5" id="KW-1185">Reference proteome</keyword>
<proteinExistence type="inferred from homology"/>
<gene>
    <name evidence="2" type="primary">clpP</name>
    <name evidence="4" type="ORF">SAMN05443665_103549</name>
</gene>
<dbReference type="SUPFAM" id="SSF52096">
    <property type="entry name" value="ClpP/crotonase"/>
    <property type="match status" value="1"/>
</dbReference>
<comment type="subunit">
    <text evidence="2">Fourteen ClpP subunits assemble into 2 heptameric rings which stack back to back to give a disk-like structure with a central cavity, resembling the structure of eukaryotic proteasomes.</text>
</comment>
<reference evidence="4 5" key="1">
    <citation type="submission" date="2017-06" db="EMBL/GenBank/DDBJ databases">
        <authorList>
            <person name="Kim H.J."/>
            <person name="Triplett B.A."/>
        </authorList>
    </citation>
    <scope>NUCLEOTIDE SEQUENCE [LARGE SCALE GENOMIC DNA]</scope>
    <source>
        <strain evidence="4 5">DSM 44715</strain>
    </source>
</reference>
<dbReference type="GO" id="GO:0005737">
    <property type="term" value="C:cytoplasm"/>
    <property type="evidence" value="ECO:0007669"/>
    <property type="project" value="UniProtKB-SubCell"/>
</dbReference>
<dbReference type="GO" id="GO:0051117">
    <property type="term" value="F:ATPase binding"/>
    <property type="evidence" value="ECO:0007669"/>
    <property type="project" value="TreeGrafter"/>
</dbReference>
<dbReference type="InterPro" id="IPR023562">
    <property type="entry name" value="ClpP/TepA"/>
</dbReference>
<dbReference type="PRINTS" id="PR00127">
    <property type="entry name" value="CLPPROTEASEP"/>
</dbReference>
<keyword evidence="2" id="KW-0963">Cytoplasm</keyword>
<dbReference type="EC" id="3.4.21.92" evidence="2"/>
<feature type="active site" description="Nucleophile" evidence="2">
    <location>
        <position position="104"/>
    </location>
</feature>
<dbReference type="FunFam" id="3.90.226.10:FF:000002">
    <property type="entry name" value="ATP-dependent Clp protease proteolytic subunit"/>
    <property type="match status" value="1"/>
</dbReference>
<keyword evidence="2" id="KW-0378">Hydrolase</keyword>
<evidence type="ECO:0000256" key="1">
    <source>
        <dbReference type="ARBA" id="ARBA00007039"/>
    </source>
</evidence>
<evidence type="ECO:0000256" key="3">
    <source>
        <dbReference type="RuleBase" id="RU003567"/>
    </source>
</evidence>
<dbReference type="GO" id="GO:0006515">
    <property type="term" value="P:protein quality control for misfolded or incompletely synthesized proteins"/>
    <property type="evidence" value="ECO:0007669"/>
    <property type="project" value="TreeGrafter"/>
</dbReference>
<dbReference type="CDD" id="cd07017">
    <property type="entry name" value="S14_ClpP_2"/>
    <property type="match status" value="1"/>
</dbReference>
<dbReference type="AlphaFoldDB" id="A0A239N4H3"/>
<evidence type="ECO:0000313" key="5">
    <source>
        <dbReference type="Proteomes" id="UP000198318"/>
    </source>
</evidence>